<sequence>ILLLPFSMAIATAMSLPSDNVNDLLRRPPCCDHG</sequence>
<evidence type="ECO:0000313" key="1">
    <source>
        <dbReference type="EMBL" id="AAZ42838.1"/>
    </source>
</evidence>
<accession>Q2VK17</accession>
<feature type="non-terminal residue" evidence="1">
    <location>
        <position position="1"/>
    </location>
</feature>
<gene>
    <name evidence="1" type="primary">Acp54</name>
</gene>
<protein>
    <submittedName>
        <fullName evidence="1">Acp54</fullName>
    </submittedName>
</protein>
<dbReference type="AlphaFoldDB" id="Q2VK17"/>
<dbReference type="EMBL" id="DQ079354">
    <property type="protein sequence ID" value="AAZ42838.1"/>
    <property type="molecule type" value="Genomic_DNA"/>
</dbReference>
<reference evidence="1" key="1">
    <citation type="journal article" date="2005" name="Genetics">
        <title>Molecular population genetics of accessory gland protein genes and testis-expressed genes in Drosophila mojavensis and D. arizonae.</title>
        <authorList>
            <person name="Wagstaff B.J."/>
            <person name="Begun D.J."/>
        </authorList>
    </citation>
    <scope>NUCLEOTIDE SEQUENCE</scope>
    <source>
        <strain evidence="1">15081-1352.01</strain>
    </source>
</reference>
<name>Q2VK17_DROMO</name>
<organism evidence="1">
    <name type="scientific">Drosophila mojavensis</name>
    <name type="common">Fruit fly</name>
    <dbReference type="NCBI Taxonomy" id="7230"/>
    <lineage>
        <taxon>Eukaryota</taxon>
        <taxon>Metazoa</taxon>
        <taxon>Ecdysozoa</taxon>
        <taxon>Arthropoda</taxon>
        <taxon>Hexapoda</taxon>
        <taxon>Insecta</taxon>
        <taxon>Pterygota</taxon>
        <taxon>Neoptera</taxon>
        <taxon>Endopterygota</taxon>
        <taxon>Diptera</taxon>
        <taxon>Brachycera</taxon>
        <taxon>Muscomorpha</taxon>
        <taxon>Ephydroidea</taxon>
        <taxon>Drosophilidae</taxon>
        <taxon>Drosophila</taxon>
    </lineage>
</organism>
<proteinExistence type="predicted"/>